<evidence type="ECO:0000313" key="3">
    <source>
        <dbReference type="Proteomes" id="UP000299211"/>
    </source>
</evidence>
<dbReference type="AlphaFoldDB" id="A0A4D4M9R9"/>
<protein>
    <submittedName>
        <fullName evidence="1">Uncharacterized protein</fullName>
    </submittedName>
</protein>
<proteinExistence type="predicted"/>
<dbReference type="Proteomes" id="UP000299211">
    <property type="component" value="Unassembled WGS sequence"/>
</dbReference>
<comment type="caution">
    <text evidence="1">The sequence shown here is derived from an EMBL/GenBank/DDBJ whole genome shotgun (WGS) entry which is preliminary data.</text>
</comment>
<dbReference type="EMBL" id="BJHY01000001">
    <property type="protein sequence ID" value="GDY71020.1"/>
    <property type="molecule type" value="Genomic_DNA"/>
</dbReference>
<dbReference type="EMBL" id="BJHX01000001">
    <property type="protein sequence ID" value="GDY68605.1"/>
    <property type="molecule type" value="Genomic_DNA"/>
</dbReference>
<name>A0A4D4M9R9_STRAX</name>
<gene>
    <name evidence="1" type="ORF">SAV14893_079980</name>
    <name evidence="2" type="ORF">SAV31267_005050</name>
</gene>
<evidence type="ECO:0000313" key="4">
    <source>
        <dbReference type="Proteomes" id="UP000302139"/>
    </source>
</evidence>
<accession>A0A4D4M9R9</accession>
<evidence type="ECO:0000313" key="1">
    <source>
        <dbReference type="EMBL" id="GDY68605.1"/>
    </source>
</evidence>
<reference evidence="1 4" key="2">
    <citation type="submission" date="2019-04" db="EMBL/GenBank/DDBJ databases">
        <title>Draft genome sequences of Streptomyces avermitilis NBRC 14893.</title>
        <authorList>
            <person name="Komaki H."/>
            <person name="Tamura T."/>
            <person name="Hosoyama A."/>
        </authorList>
    </citation>
    <scope>NUCLEOTIDE SEQUENCE [LARGE SCALE GENOMIC DNA]</scope>
    <source>
        <strain evidence="1 4">NBRC 14893</strain>
    </source>
</reference>
<reference evidence="2 3" key="1">
    <citation type="submission" date="2019-04" db="EMBL/GenBank/DDBJ databases">
        <title>Draft genome sequences of Streptomyces avermitilis ATCC 31267.</title>
        <authorList>
            <person name="Komaki H."/>
            <person name="Tamura T."/>
            <person name="Hosoyama A."/>
        </authorList>
    </citation>
    <scope>NUCLEOTIDE SEQUENCE [LARGE SCALE GENOMIC DNA]</scope>
    <source>
        <strain evidence="2 3">ATCC 31267</strain>
    </source>
</reference>
<evidence type="ECO:0000313" key="2">
    <source>
        <dbReference type="EMBL" id="GDY71020.1"/>
    </source>
</evidence>
<dbReference type="Proteomes" id="UP000302139">
    <property type="component" value="Unassembled WGS sequence"/>
</dbReference>
<organism evidence="1 4">
    <name type="scientific">Streptomyces avermitilis</name>
    <dbReference type="NCBI Taxonomy" id="33903"/>
    <lineage>
        <taxon>Bacteria</taxon>
        <taxon>Bacillati</taxon>
        <taxon>Actinomycetota</taxon>
        <taxon>Actinomycetes</taxon>
        <taxon>Kitasatosporales</taxon>
        <taxon>Streptomycetaceae</taxon>
        <taxon>Streptomyces</taxon>
    </lineage>
</organism>
<sequence>METRPEIGAVVHETATALTPPSIGQNTLCTAYLSRVSDRFEGVFKEFRA</sequence>